<dbReference type="EMBL" id="SDMP01000001">
    <property type="protein sequence ID" value="RYR79932.1"/>
    <property type="molecule type" value="Genomic_DNA"/>
</dbReference>
<accession>A0A445EWZ7</accession>
<evidence type="ECO:0000313" key="2">
    <source>
        <dbReference type="Proteomes" id="UP000289738"/>
    </source>
</evidence>
<name>A0A445EWZ7_ARAHY</name>
<protein>
    <submittedName>
        <fullName evidence="1">Uncharacterized protein</fullName>
    </submittedName>
</protein>
<sequence>MCCLTPPHPILALSDVPSHYHALDLDAMYDKTPFSNIGEDDYNLDEIWRVGGAHTCLAPTMSQDHRQLDSSLICKGLMAAIEKNRECFLKMCVTHCDRWASVFVVEELEPFEYWSQDSFRVRLTVNKCDCRLFQSLHFPCLRMAMGPHACPPSPKSVPVPST</sequence>
<proteinExistence type="predicted"/>
<comment type="caution">
    <text evidence="1">The sequence shown here is derived from an EMBL/GenBank/DDBJ whole genome shotgun (WGS) entry which is preliminary data.</text>
</comment>
<dbReference type="Proteomes" id="UP000289738">
    <property type="component" value="Chromosome A01"/>
</dbReference>
<evidence type="ECO:0000313" key="1">
    <source>
        <dbReference type="EMBL" id="RYR79932.1"/>
    </source>
</evidence>
<dbReference type="AlphaFoldDB" id="A0A445EWZ7"/>
<organism evidence="1 2">
    <name type="scientific">Arachis hypogaea</name>
    <name type="common">Peanut</name>
    <dbReference type="NCBI Taxonomy" id="3818"/>
    <lineage>
        <taxon>Eukaryota</taxon>
        <taxon>Viridiplantae</taxon>
        <taxon>Streptophyta</taxon>
        <taxon>Embryophyta</taxon>
        <taxon>Tracheophyta</taxon>
        <taxon>Spermatophyta</taxon>
        <taxon>Magnoliopsida</taxon>
        <taxon>eudicotyledons</taxon>
        <taxon>Gunneridae</taxon>
        <taxon>Pentapetalae</taxon>
        <taxon>rosids</taxon>
        <taxon>fabids</taxon>
        <taxon>Fabales</taxon>
        <taxon>Fabaceae</taxon>
        <taxon>Papilionoideae</taxon>
        <taxon>50 kb inversion clade</taxon>
        <taxon>dalbergioids sensu lato</taxon>
        <taxon>Dalbergieae</taxon>
        <taxon>Pterocarpus clade</taxon>
        <taxon>Arachis</taxon>
    </lineage>
</organism>
<keyword evidence="2" id="KW-1185">Reference proteome</keyword>
<gene>
    <name evidence="1" type="ORF">Ahy_A01g004724</name>
</gene>
<reference evidence="1 2" key="1">
    <citation type="submission" date="2019-01" db="EMBL/GenBank/DDBJ databases">
        <title>Sequencing of cultivated peanut Arachis hypogaea provides insights into genome evolution and oil improvement.</title>
        <authorList>
            <person name="Chen X."/>
        </authorList>
    </citation>
    <scope>NUCLEOTIDE SEQUENCE [LARGE SCALE GENOMIC DNA]</scope>
    <source>
        <strain evidence="2">cv. Fuhuasheng</strain>
        <tissue evidence="1">Leaves</tissue>
    </source>
</reference>